<sequence length="93" mass="10456">MSHFSGLSILYLARSRLNRRTFQGSLDLKSVRASTFTCALVLVFVNKHAWLEARPNTPPSWEVTGLAWRWILITIPHVTTDDDLPPESSAGFS</sequence>
<dbReference type="AlphaFoldDB" id="A0AAE0Z471"/>
<evidence type="ECO:0000313" key="2">
    <source>
        <dbReference type="Proteomes" id="UP001283361"/>
    </source>
</evidence>
<protein>
    <submittedName>
        <fullName evidence="1">Uncharacterized protein</fullName>
    </submittedName>
</protein>
<gene>
    <name evidence="1" type="ORF">RRG08_007567</name>
</gene>
<reference evidence="1" key="1">
    <citation type="journal article" date="2023" name="G3 (Bethesda)">
        <title>A reference genome for the long-term kleptoplast-retaining sea slug Elysia crispata morphotype clarki.</title>
        <authorList>
            <person name="Eastman K.E."/>
            <person name="Pendleton A.L."/>
            <person name="Shaikh M.A."/>
            <person name="Suttiyut T."/>
            <person name="Ogas R."/>
            <person name="Tomko P."/>
            <person name="Gavelis G."/>
            <person name="Widhalm J.R."/>
            <person name="Wisecaver J.H."/>
        </authorList>
    </citation>
    <scope>NUCLEOTIDE SEQUENCE</scope>
    <source>
        <strain evidence="1">ECLA1</strain>
    </source>
</reference>
<dbReference type="EMBL" id="JAWDGP010004837">
    <property type="protein sequence ID" value="KAK3761786.1"/>
    <property type="molecule type" value="Genomic_DNA"/>
</dbReference>
<name>A0AAE0Z471_9GAST</name>
<dbReference type="Proteomes" id="UP001283361">
    <property type="component" value="Unassembled WGS sequence"/>
</dbReference>
<comment type="caution">
    <text evidence="1">The sequence shown here is derived from an EMBL/GenBank/DDBJ whole genome shotgun (WGS) entry which is preliminary data.</text>
</comment>
<evidence type="ECO:0000313" key="1">
    <source>
        <dbReference type="EMBL" id="KAK3761786.1"/>
    </source>
</evidence>
<accession>A0AAE0Z471</accession>
<keyword evidence="2" id="KW-1185">Reference proteome</keyword>
<organism evidence="1 2">
    <name type="scientific">Elysia crispata</name>
    <name type="common">lettuce slug</name>
    <dbReference type="NCBI Taxonomy" id="231223"/>
    <lineage>
        <taxon>Eukaryota</taxon>
        <taxon>Metazoa</taxon>
        <taxon>Spiralia</taxon>
        <taxon>Lophotrochozoa</taxon>
        <taxon>Mollusca</taxon>
        <taxon>Gastropoda</taxon>
        <taxon>Heterobranchia</taxon>
        <taxon>Euthyneura</taxon>
        <taxon>Panpulmonata</taxon>
        <taxon>Sacoglossa</taxon>
        <taxon>Placobranchoidea</taxon>
        <taxon>Plakobranchidae</taxon>
        <taxon>Elysia</taxon>
    </lineage>
</organism>
<proteinExistence type="predicted"/>